<keyword evidence="5" id="KW-1185">Reference proteome</keyword>
<dbReference type="GO" id="GO:0004672">
    <property type="term" value="F:protein kinase activity"/>
    <property type="evidence" value="ECO:0007669"/>
    <property type="project" value="InterPro"/>
</dbReference>
<name>A0AAV6S898_SOLSE</name>
<dbReference type="InterPro" id="IPR000719">
    <property type="entry name" value="Prot_kinase_dom"/>
</dbReference>
<dbReference type="SMART" id="SM00220">
    <property type="entry name" value="S_TKc"/>
    <property type="match status" value="1"/>
</dbReference>
<feature type="region of interest" description="Disordered" evidence="2">
    <location>
        <begin position="325"/>
        <end position="429"/>
    </location>
</feature>
<evidence type="ECO:0000313" key="5">
    <source>
        <dbReference type="Proteomes" id="UP000693946"/>
    </source>
</evidence>
<accession>A0AAV6S898</accession>
<evidence type="ECO:0000313" key="4">
    <source>
        <dbReference type="EMBL" id="KAG7512877.1"/>
    </source>
</evidence>
<sequence length="590" mass="66509">MAPPKKSALPKPLPDGFILTDTEKKKWRLGRVIGQGGFGLIYLASPHVDRPVAADTDFVIKLEYHDNGPLFSELKFYQRAAKPESMRKWTRSRKLDFLGIPTYWGSGLAEYNNLRYRFMAMDRLGTDLQKFLESNAGRMKKATVLQLGQELVDVLEYIHENEYVHADIKAANLMQGHRDPDQIYLADYGLSYRYCPDGHHKEYKESPKKGHNGTMEYTSLDAHKGVDPSRRGDLQILGFCLLHWLCGSLPWDKVLKYPAHVQEAKTKLMDNLPDSVKQLSVSRESSTDEVAAFLLYVKTLNYQEKPNYQHLKDLLSRAVRGRLDFSRPEGPAAVSSTRGQDPGTREKQNVGRAGRARGAKAPVRDEEQDDGMRSKPVLAQYRRGPPSQKEEVLHEVGRSLRPRRGPVTYVDDSDEEQEEEEDDEEDEARPRAIAACYLRGPPIGPRSQSKQDTENKVIFRKWDEDERVRPQRTQYSHLDCECSDWRSQGHHGRHAPGAHGVQPPATSTPASMATSLATTSGRGSSWDCVRELTVCGIIYGRIVQTSSTLCTDQTTARLRGSSGRLLPPIALNFGVACTTILTEEFIRDSL</sequence>
<keyword evidence="1" id="KW-0067">ATP-binding</keyword>
<organism evidence="4 5">
    <name type="scientific">Solea senegalensis</name>
    <name type="common">Senegalese sole</name>
    <dbReference type="NCBI Taxonomy" id="28829"/>
    <lineage>
        <taxon>Eukaryota</taxon>
        <taxon>Metazoa</taxon>
        <taxon>Chordata</taxon>
        <taxon>Craniata</taxon>
        <taxon>Vertebrata</taxon>
        <taxon>Euteleostomi</taxon>
        <taxon>Actinopterygii</taxon>
        <taxon>Neopterygii</taxon>
        <taxon>Teleostei</taxon>
        <taxon>Neoteleostei</taxon>
        <taxon>Acanthomorphata</taxon>
        <taxon>Carangaria</taxon>
        <taxon>Pleuronectiformes</taxon>
        <taxon>Pleuronectoidei</taxon>
        <taxon>Soleidae</taxon>
        <taxon>Solea</taxon>
    </lineage>
</organism>
<dbReference type="FunFam" id="1.10.510.10:FF:001195">
    <property type="entry name" value="VRK serine/threonine kinase 2"/>
    <property type="match status" value="1"/>
</dbReference>
<reference evidence="4 5" key="1">
    <citation type="journal article" date="2021" name="Sci. Rep.">
        <title>Chromosome anchoring in Senegalese sole (Solea senegalensis) reveals sex-associated markers and genome rearrangements in flatfish.</title>
        <authorList>
            <person name="Guerrero-Cozar I."/>
            <person name="Gomez-Garrido J."/>
            <person name="Berbel C."/>
            <person name="Martinez-Blanch J.F."/>
            <person name="Alioto T."/>
            <person name="Claros M.G."/>
            <person name="Gagnaire P.A."/>
            <person name="Manchado M."/>
        </authorList>
    </citation>
    <scope>NUCLEOTIDE SEQUENCE [LARGE SCALE GENOMIC DNA]</scope>
    <source>
        <strain evidence="4">Sse05_10M</strain>
    </source>
</reference>
<feature type="binding site" evidence="1">
    <location>
        <position position="61"/>
    </location>
    <ligand>
        <name>ATP</name>
        <dbReference type="ChEBI" id="CHEBI:30616"/>
    </ligand>
</feature>
<dbReference type="GO" id="GO:0005524">
    <property type="term" value="F:ATP binding"/>
    <property type="evidence" value="ECO:0007669"/>
    <property type="project" value="UniProtKB-UniRule"/>
</dbReference>
<dbReference type="Pfam" id="PF00069">
    <property type="entry name" value="Pkinase"/>
    <property type="match status" value="1"/>
</dbReference>
<dbReference type="InterPro" id="IPR017441">
    <property type="entry name" value="Protein_kinase_ATP_BS"/>
</dbReference>
<feature type="compositionally biased region" description="Acidic residues" evidence="2">
    <location>
        <begin position="411"/>
        <end position="427"/>
    </location>
</feature>
<dbReference type="PROSITE" id="PS50011">
    <property type="entry name" value="PROTEIN_KINASE_DOM"/>
    <property type="match status" value="1"/>
</dbReference>
<evidence type="ECO:0000259" key="3">
    <source>
        <dbReference type="PROSITE" id="PS50011"/>
    </source>
</evidence>
<feature type="compositionally biased region" description="Basic and acidic residues" evidence="2">
    <location>
        <begin position="388"/>
        <end position="398"/>
    </location>
</feature>
<evidence type="ECO:0000256" key="1">
    <source>
        <dbReference type="PROSITE-ProRule" id="PRU10141"/>
    </source>
</evidence>
<keyword evidence="4" id="KW-0808">Transferase</keyword>
<feature type="region of interest" description="Disordered" evidence="2">
    <location>
        <begin position="486"/>
        <end position="518"/>
    </location>
</feature>
<dbReference type="InterPro" id="IPR050235">
    <property type="entry name" value="CK1_Ser-Thr_kinase"/>
</dbReference>
<dbReference type="PANTHER" id="PTHR11909">
    <property type="entry name" value="CASEIN KINASE-RELATED"/>
    <property type="match status" value="1"/>
</dbReference>
<dbReference type="EMBL" id="JAGKHQ010000007">
    <property type="protein sequence ID" value="KAG7512877.1"/>
    <property type="molecule type" value="Genomic_DNA"/>
</dbReference>
<gene>
    <name evidence="4" type="ORF">JOB18_042031</name>
</gene>
<evidence type="ECO:0000256" key="2">
    <source>
        <dbReference type="SAM" id="MobiDB-lite"/>
    </source>
</evidence>
<dbReference type="Proteomes" id="UP000693946">
    <property type="component" value="Linkage Group LG15"/>
</dbReference>
<feature type="compositionally biased region" description="Basic and acidic residues" evidence="2">
    <location>
        <begin position="362"/>
        <end position="373"/>
    </location>
</feature>
<feature type="compositionally biased region" description="Polar residues" evidence="2">
    <location>
        <begin position="504"/>
        <end position="518"/>
    </location>
</feature>
<keyword evidence="4" id="KW-0418">Kinase</keyword>
<comment type="caution">
    <text evidence="4">The sequence shown here is derived from an EMBL/GenBank/DDBJ whole genome shotgun (WGS) entry which is preliminary data.</text>
</comment>
<feature type="domain" description="Protein kinase" evidence="3">
    <location>
        <begin position="27"/>
        <end position="315"/>
    </location>
</feature>
<keyword evidence="1" id="KW-0547">Nucleotide-binding</keyword>
<protein>
    <submittedName>
        <fullName evidence="4">Serine serine/threonine-protein kinase VRK2 isoform X1</fullName>
    </submittedName>
</protein>
<proteinExistence type="predicted"/>
<dbReference type="PROSITE" id="PS00107">
    <property type="entry name" value="PROTEIN_KINASE_ATP"/>
    <property type="match status" value="1"/>
</dbReference>
<dbReference type="AlphaFoldDB" id="A0AAV6S898"/>